<evidence type="ECO:0000256" key="4">
    <source>
        <dbReference type="ARBA" id="ARBA00023015"/>
    </source>
</evidence>
<dbReference type="GO" id="GO:0070847">
    <property type="term" value="C:core mediator complex"/>
    <property type="evidence" value="ECO:0007669"/>
    <property type="project" value="TreeGrafter"/>
</dbReference>
<dbReference type="GO" id="GO:0003712">
    <property type="term" value="F:transcription coregulator activity"/>
    <property type="evidence" value="ECO:0007669"/>
    <property type="project" value="InterPro"/>
</dbReference>
<comment type="similarity">
    <text evidence="2 7">Belongs to the Mediator complex subunit 7 family.</text>
</comment>
<dbReference type="InterPro" id="IPR009244">
    <property type="entry name" value="Mediatior_Med7"/>
</dbReference>
<evidence type="ECO:0000256" key="7">
    <source>
        <dbReference type="RuleBase" id="RU364060"/>
    </source>
</evidence>
<evidence type="ECO:0000256" key="6">
    <source>
        <dbReference type="ARBA" id="ARBA00023242"/>
    </source>
</evidence>
<dbReference type="GO" id="GO:0006357">
    <property type="term" value="P:regulation of transcription by RNA polymerase II"/>
    <property type="evidence" value="ECO:0007669"/>
    <property type="project" value="InterPro"/>
</dbReference>
<keyword evidence="5 7" id="KW-0804">Transcription</keyword>
<keyword evidence="7" id="KW-0010">Activator</keyword>
<dbReference type="AlphaFoldDB" id="A0A507EFT1"/>
<dbReference type="InterPro" id="IPR044888">
    <property type="entry name" value="Mediatior_Med7_sf"/>
</dbReference>
<comment type="caution">
    <text evidence="9">The sequence shown here is derived from an EMBL/GenBank/DDBJ whole genome shotgun (WGS) entry which is preliminary data.</text>
</comment>
<dbReference type="Proteomes" id="UP000318582">
    <property type="component" value="Unassembled WGS sequence"/>
</dbReference>
<dbReference type="Gene3D" id="6.10.140.200">
    <property type="match status" value="1"/>
</dbReference>
<comment type="function">
    <text evidence="7">Component of the Mediator complex, a coactivator involved in the regulated transcription of nearly all RNA polymerase II-dependent genes. Mediator functions as a bridge to convey information from gene-specific regulatory proteins to the basal RNA polymerase II transcription machinery.</text>
</comment>
<keyword evidence="10" id="KW-1185">Reference proteome</keyword>
<proteinExistence type="inferred from homology"/>
<evidence type="ECO:0000256" key="2">
    <source>
        <dbReference type="ARBA" id="ARBA00009994"/>
    </source>
</evidence>
<keyword evidence="6 7" id="KW-0539">Nucleus</keyword>
<organism evidence="9 10">
    <name type="scientific">Powellomyces hirtus</name>
    <dbReference type="NCBI Taxonomy" id="109895"/>
    <lineage>
        <taxon>Eukaryota</taxon>
        <taxon>Fungi</taxon>
        <taxon>Fungi incertae sedis</taxon>
        <taxon>Chytridiomycota</taxon>
        <taxon>Chytridiomycota incertae sedis</taxon>
        <taxon>Chytridiomycetes</taxon>
        <taxon>Spizellomycetales</taxon>
        <taxon>Powellomycetaceae</taxon>
        <taxon>Powellomyces</taxon>
    </lineage>
</organism>
<dbReference type="InterPro" id="IPR037212">
    <property type="entry name" value="Med7/Med21-like"/>
</dbReference>
<reference evidence="9 10" key="1">
    <citation type="journal article" date="2019" name="Sci. Rep.">
        <title>Comparative genomics of chytrid fungi reveal insights into the obligate biotrophic and pathogenic lifestyle of Synchytrium endobioticum.</title>
        <authorList>
            <person name="van de Vossenberg B.T.L.H."/>
            <person name="Warris S."/>
            <person name="Nguyen H.D.T."/>
            <person name="van Gent-Pelzer M.P.E."/>
            <person name="Joly D.L."/>
            <person name="van de Geest H.C."/>
            <person name="Bonants P.J.M."/>
            <person name="Smith D.S."/>
            <person name="Levesque C.A."/>
            <person name="van der Lee T.A.J."/>
        </authorList>
    </citation>
    <scope>NUCLEOTIDE SEQUENCE [LARGE SCALE GENOMIC DNA]</scope>
    <source>
        <strain evidence="9 10">CBS 809.83</strain>
    </source>
</reference>
<feature type="compositionally biased region" description="Basic and acidic residues" evidence="8">
    <location>
        <begin position="221"/>
        <end position="238"/>
    </location>
</feature>
<dbReference type="STRING" id="109895.A0A507EFT1"/>
<dbReference type="PANTHER" id="PTHR21428:SF11">
    <property type="entry name" value="MEDIATOR OF RNA POLYMERASE II TRANSCRIPTION SUBUNIT 7"/>
    <property type="match status" value="1"/>
</dbReference>
<dbReference type="GO" id="GO:0016592">
    <property type="term" value="C:mediator complex"/>
    <property type="evidence" value="ECO:0007669"/>
    <property type="project" value="InterPro"/>
</dbReference>
<name>A0A507EFT1_9FUNG</name>
<evidence type="ECO:0000256" key="8">
    <source>
        <dbReference type="SAM" id="MobiDB-lite"/>
    </source>
</evidence>
<comment type="subcellular location">
    <subcellularLocation>
        <location evidence="1 7">Nucleus</location>
    </subcellularLocation>
</comment>
<evidence type="ECO:0000256" key="1">
    <source>
        <dbReference type="ARBA" id="ARBA00004123"/>
    </source>
</evidence>
<feature type="compositionally biased region" description="Polar residues" evidence="8">
    <location>
        <begin position="239"/>
        <end position="249"/>
    </location>
</feature>
<evidence type="ECO:0000313" key="10">
    <source>
        <dbReference type="Proteomes" id="UP000318582"/>
    </source>
</evidence>
<dbReference type="SUPFAM" id="SSF140718">
    <property type="entry name" value="Mediator hinge subcomplex-like"/>
    <property type="match status" value="1"/>
</dbReference>
<comment type="subunit">
    <text evidence="7">Component of the Mediator complex.</text>
</comment>
<evidence type="ECO:0000313" key="9">
    <source>
        <dbReference type="EMBL" id="TPX62275.1"/>
    </source>
</evidence>
<dbReference type="PANTHER" id="PTHR21428">
    <property type="entry name" value="MEDIATOR OF RNA POLYMERASE II TRANSCRIPTION SUBUNIT 7"/>
    <property type="match status" value="1"/>
</dbReference>
<dbReference type="Gene3D" id="6.10.140.1520">
    <property type="match status" value="1"/>
</dbReference>
<protein>
    <recommendedName>
        <fullName evidence="3 7">Mediator of RNA polymerase II transcription subunit 7</fullName>
    </recommendedName>
</protein>
<accession>A0A507EFT1</accession>
<evidence type="ECO:0000256" key="3">
    <source>
        <dbReference type="ARBA" id="ARBA00020631"/>
    </source>
</evidence>
<sequence>MATEPGHATEVTTAYPLPPKYFSLYTDANVAEFPEYQRDRAETDKAQDAFSKAVTAATAGLEDSSKNISASAGSAPKYLHPPRPIEGAYSMFGADHTTDSKLKTLRELGIPQFFPDGPIEYKPVLKNLIQSLLADLHKYLEILGTRTEEFEPQKDRIWHLLQNIHHVINEYRPHQARDMLCLVMEEDIRKKQNMAKLLQEFCAQTREEMQQAQRELISEPDISREEMEVDKSPDHATDSSDATQVSSSLERYKQLQRRLAEKAKSVI</sequence>
<evidence type="ECO:0000256" key="5">
    <source>
        <dbReference type="ARBA" id="ARBA00023163"/>
    </source>
</evidence>
<gene>
    <name evidence="9" type="ORF">PhCBS80983_g00571</name>
</gene>
<keyword evidence="4 7" id="KW-0805">Transcription regulation</keyword>
<dbReference type="EMBL" id="QEAQ01000003">
    <property type="protein sequence ID" value="TPX62275.1"/>
    <property type="molecule type" value="Genomic_DNA"/>
</dbReference>
<dbReference type="Pfam" id="PF05983">
    <property type="entry name" value="Med7"/>
    <property type="match status" value="1"/>
</dbReference>
<feature type="region of interest" description="Disordered" evidence="8">
    <location>
        <begin position="213"/>
        <end position="249"/>
    </location>
</feature>